<dbReference type="InterPro" id="IPR013324">
    <property type="entry name" value="RNA_pol_sigma_r3/r4-like"/>
</dbReference>
<dbReference type="RefSeq" id="WP_221856222.1">
    <property type="nucleotide sequence ID" value="NZ_BAAAYV010000011.1"/>
</dbReference>
<dbReference type="Pfam" id="PF04542">
    <property type="entry name" value="Sigma70_r2"/>
    <property type="match status" value="1"/>
</dbReference>
<dbReference type="InterPro" id="IPR039425">
    <property type="entry name" value="RNA_pol_sigma-70-like"/>
</dbReference>
<evidence type="ECO:0008006" key="10">
    <source>
        <dbReference type="Google" id="ProtNLM"/>
    </source>
</evidence>
<evidence type="ECO:0000256" key="5">
    <source>
        <dbReference type="SAM" id="MobiDB-lite"/>
    </source>
</evidence>
<evidence type="ECO:0000313" key="8">
    <source>
        <dbReference type="EMBL" id="GAA3661535.1"/>
    </source>
</evidence>
<dbReference type="Pfam" id="PF08281">
    <property type="entry name" value="Sigma70_r4_2"/>
    <property type="match status" value="1"/>
</dbReference>
<keyword evidence="3" id="KW-0731">Sigma factor</keyword>
<comment type="caution">
    <text evidence="8">The sequence shown here is derived from an EMBL/GenBank/DDBJ whole genome shotgun (WGS) entry which is preliminary data.</text>
</comment>
<keyword evidence="4" id="KW-0804">Transcription</keyword>
<evidence type="ECO:0000256" key="3">
    <source>
        <dbReference type="ARBA" id="ARBA00023082"/>
    </source>
</evidence>
<dbReference type="SUPFAM" id="SSF88659">
    <property type="entry name" value="Sigma3 and sigma4 domains of RNA polymerase sigma factors"/>
    <property type="match status" value="1"/>
</dbReference>
<dbReference type="InterPro" id="IPR013249">
    <property type="entry name" value="RNA_pol_sigma70_r4_t2"/>
</dbReference>
<feature type="compositionally biased region" description="Polar residues" evidence="5">
    <location>
        <begin position="22"/>
        <end position="32"/>
    </location>
</feature>
<dbReference type="EMBL" id="BAAAYV010000011">
    <property type="protein sequence ID" value="GAA3661535.1"/>
    <property type="molecule type" value="Genomic_DNA"/>
</dbReference>
<protein>
    <recommendedName>
        <fullName evidence="10">Sigma-70 family RNA polymerase sigma factor</fullName>
    </recommendedName>
</protein>
<evidence type="ECO:0000256" key="1">
    <source>
        <dbReference type="ARBA" id="ARBA00010641"/>
    </source>
</evidence>
<feature type="domain" description="RNA polymerase sigma-70 region 2" evidence="6">
    <location>
        <begin position="53"/>
        <end position="117"/>
    </location>
</feature>
<evidence type="ECO:0000259" key="7">
    <source>
        <dbReference type="Pfam" id="PF08281"/>
    </source>
</evidence>
<dbReference type="SUPFAM" id="SSF88946">
    <property type="entry name" value="Sigma2 domain of RNA polymerase sigma factors"/>
    <property type="match status" value="1"/>
</dbReference>
<dbReference type="CDD" id="cd06171">
    <property type="entry name" value="Sigma70_r4"/>
    <property type="match status" value="1"/>
</dbReference>
<comment type="similarity">
    <text evidence="1">Belongs to the sigma-70 factor family. ECF subfamily.</text>
</comment>
<dbReference type="PANTHER" id="PTHR43133:SF25">
    <property type="entry name" value="RNA POLYMERASE SIGMA FACTOR RFAY-RELATED"/>
    <property type="match status" value="1"/>
</dbReference>
<sequence length="206" mass="22694">MRLGIFAALGVVLSSAGVSRGATRSETGSDSGQAHAAAAGPEDHAKETAFRDLFDQYLPRVRAHLECLVEEQDEVDELTAEVFVVAWRKLDPRRPMSLPWLLRTADNKLRDRTRSASSRARALDALSRGLQSPKQPLHPLEALALRQALAKLTARERQVVVLTYWDELSAGEVAEALRCSQASVWTTLSRARAKLRKQLEANGGRS</sequence>
<dbReference type="InterPro" id="IPR014284">
    <property type="entry name" value="RNA_pol_sigma-70_dom"/>
</dbReference>
<dbReference type="PANTHER" id="PTHR43133">
    <property type="entry name" value="RNA POLYMERASE ECF-TYPE SIGMA FACTO"/>
    <property type="match status" value="1"/>
</dbReference>
<feature type="region of interest" description="Disordered" evidence="5">
    <location>
        <begin position="20"/>
        <end position="44"/>
    </location>
</feature>
<keyword evidence="9" id="KW-1185">Reference proteome</keyword>
<evidence type="ECO:0000313" key="9">
    <source>
        <dbReference type="Proteomes" id="UP001410795"/>
    </source>
</evidence>
<gene>
    <name evidence="8" type="ORF">GCM10022202_23570</name>
</gene>
<dbReference type="Proteomes" id="UP001410795">
    <property type="component" value="Unassembled WGS sequence"/>
</dbReference>
<keyword evidence="2" id="KW-0805">Transcription regulation</keyword>
<name>A0ABP7BJV8_9MICO</name>
<feature type="domain" description="RNA polymerase sigma factor 70 region 4 type 2" evidence="7">
    <location>
        <begin position="143"/>
        <end position="195"/>
    </location>
</feature>
<dbReference type="InterPro" id="IPR007627">
    <property type="entry name" value="RNA_pol_sigma70_r2"/>
</dbReference>
<organism evidence="8 9">
    <name type="scientific">Microbacterium marinilacus</name>
    <dbReference type="NCBI Taxonomy" id="415209"/>
    <lineage>
        <taxon>Bacteria</taxon>
        <taxon>Bacillati</taxon>
        <taxon>Actinomycetota</taxon>
        <taxon>Actinomycetes</taxon>
        <taxon>Micrococcales</taxon>
        <taxon>Microbacteriaceae</taxon>
        <taxon>Microbacterium</taxon>
    </lineage>
</organism>
<dbReference type="Gene3D" id="1.10.10.10">
    <property type="entry name" value="Winged helix-like DNA-binding domain superfamily/Winged helix DNA-binding domain"/>
    <property type="match status" value="1"/>
</dbReference>
<dbReference type="NCBIfam" id="TIGR02937">
    <property type="entry name" value="sigma70-ECF"/>
    <property type="match status" value="1"/>
</dbReference>
<evidence type="ECO:0000259" key="6">
    <source>
        <dbReference type="Pfam" id="PF04542"/>
    </source>
</evidence>
<accession>A0ABP7BJV8</accession>
<dbReference type="InterPro" id="IPR036388">
    <property type="entry name" value="WH-like_DNA-bd_sf"/>
</dbReference>
<proteinExistence type="inferred from homology"/>
<evidence type="ECO:0000256" key="2">
    <source>
        <dbReference type="ARBA" id="ARBA00023015"/>
    </source>
</evidence>
<reference evidence="9" key="1">
    <citation type="journal article" date="2019" name="Int. J. Syst. Evol. Microbiol.">
        <title>The Global Catalogue of Microorganisms (GCM) 10K type strain sequencing project: providing services to taxonomists for standard genome sequencing and annotation.</title>
        <authorList>
            <consortium name="The Broad Institute Genomics Platform"/>
            <consortium name="The Broad Institute Genome Sequencing Center for Infectious Disease"/>
            <person name="Wu L."/>
            <person name="Ma J."/>
        </authorList>
    </citation>
    <scope>NUCLEOTIDE SEQUENCE [LARGE SCALE GENOMIC DNA]</scope>
    <source>
        <strain evidence="9">JCM 16546</strain>
    </source>
</reference>
<dbReference type="InterPro" id="IPR013325">
    <property type="entry name" value="RNA_pol_sigma_r2"/>
</dbReference>
<dbReference type="Gene3D" id="1.10.1740.10">
    <property type="match status" value="1"/>
</dbReference>
<evidence type="ECO:0000256" key="4">
    <source>
        <dbReference type="ARBA" id="ARBA00023163"/>
    </source>
</evidence>